<feature type="transmembrane region" description="Helical" evidence="6">
    <location>
        <begin position="964"/>
        <end position="988"/>
    </location>
</feature>
<sequence length="1002" mass="97966">MRAMGAFWVQRARAQAGTLVATGLVVVVVAALASVMTGLAFRSPTSAVHATLAAEPAAVTSVALESSALSDLNAQDAEVRRTLAKRLSGLPVAVASTFSAPSVPVEGGGGRTAELLVAGDGLQGRVTMTQGRWPSGDAEAAVDTAFARSHQVSVGDHVTLLGPSAPVTVAVTGLWRPADPAAPAWLGLNSGDGRLVVSAATAVAASDGVVGRWVLTPDARRTSAADLPRLHDALGGAYSQLSGDSAAGASPFSTSGDGVATVAAMQRSVVALHAVIPVPLAVLAACSAIALVLLAQLLAGARRVETRLLRSRGVTVPALARATAVESALVVLAATVVGTLAAQLVLLATVGPPAGALDLLLPPALTVLVAVAATTLTVVFSARAASDSPGAVEAGRGRTAVSAGVTVLAVVAAAVTLWRFVAFGPTVGGGADTVDPTGVVAPAAVLCAIALVGLLLFGPASAAVERVAGRGRGVAGVLPARQVGRGVALFAGPVALIVLAVGSLTFAAGYAGTFGGFLRDSALLVNGAAVRADLGVGGSPHGPGDVSGAARLGRLPGVTAASPAIVDSGTVGDTDVAVVAANSAKLPALLPVGGYLLDTATLSTRVTPKGALDGAAIPSGARDLRATVTVGAGGGTATPVGATAWIATGTDEVVPVSAAPGPDGSVDFALPSGADRLVAVDATVEAVDGADEVTVTLAGLPAAVARWVQAPTAFGSAGAFRADGPGTTARAASLAGDGSVRFVPPGAAALPLAVTTGLAQDDSLQLGQRIEVRSPAGDVQGTVASIVPALPGTTSERAVFADLPALTALLLRTSASVPRASSVWLAADDAETVAGAVRSAAGSGATVTTASGAFVARFLGGAVASTWLGAAGCALLAVAAVAAAITAALRRRRGEVIVLRAVGLSGRQQAWARRLEVIGVACAAGVFGLLGGIVVVLLVGNTLARLSVVTAPATLSVQGRVDPAGMAVGAVALAAALAVAVWGYGVAVRRQAADTAYREETR</sequence>
<dbReference type="Pfam" id="PF02687">
    <property type="entry name" value="FtsX"/>
    <property type="match status" value="1"/>
</dbReference>
<dbReference type="KEGG" id="lse:F1C12_10155"/>
<dbReference type="EMBL" id="CP043641">
    <property type="protein sequence ID" value="QNE35453.1"/>
    <property type="molecule type" value="Genomic_DNA"/>
</dbReference>
<keyword evidence="2" id="KW-1003">Cell membrane</keyword>
<dbReference type="AlphaFoldDB" id="A0A7G6YAD8"/>
<evidence type="ECO:0000313" key="8">
    <source>
        <dbReference type="EMBL" id="QNE35453.1"/>
    </source>
</evidence>
<accession>A0A7G6YAD8</accession>
<feature type="transmembrane region" description="Helical" evidence="6">
    <location>
        <begin position="917"/>
        <end position="944"/>
    </location>
</feature>
<evidence type="ECO:0000256" key="3">
    <source>
        <dbReference type="ARBA" id="ARBA00022692"/>
    </source>
</evidence>
<evidence type="ECO:0000256" key="1">
    <source>
        <dbReference type="ARBA" id="ARBA00004651"/>
    </source>
</evidence>
<evidence type="ECO:0000256" key="2">
    <source>
        <dbReference type="ARBA" id="ARBA00022475"/>
    </source>
</evidence>
<reference evidence="9" key="1">
    <citation type="submission" date="2019-09" db="EMBL/GenBank/DDBJ databases">
        <title>Antimicrobial potential of Antarctic Bacteria.</title>
        <authorList>
            <person name="Benaud N."/>
            <person name="Edwards R.J."/>
            <person name="Ferrari B.C."/>
        </authorList>
    </citation>
    <scope>NUCLEOTIDE SEQUENCE [LARGE SCALE GENOMIC DNA]</scope>
    <source>
        <strain evidence="9">INR9</strain>
    </source>
</reference>
<dbReference type="RefSeq" id="WP_185278615.1">
    <property type="nucleotide sequence ID" value="NZ_CP043641.1"/>
</dbReference>
<protein>
    <submittedName>
        <fullName evidence="8">FtsX-like permease family protein</fullName>
    </submittedName>
</protein>
<feature type="transmembrane region" description="Helical" evidence="6">
    <location>
        <begin position="441"/>
        <end position="465"/>
    </location>
</feature>
<feature type="transmembrane region" description="Helical" evidence="6">
    <location>
        <begin position="360"/>
        <end position="380"/>
    </location>
</feature>
<feature type="transmembrane region" description="Helical" evidence="6">
    <location>
        <begin position="486"/>
        <end position="511"/>
    </location>
</feature>
<evidence type="ECO:0000256" key="6">
    <source>
        <dbReference type="SAM" id="Phobius"/>
    </source>
</evidence>
<gene>
    <name evidence="8" type="ORF">F1C12_10155</name>
</gene>
<organism evidence="8 9">
    <name type="scientific">Leifsonia shinshuensis</name>
    <dbReference type="NCBI Taxonomy" id="150026"/>
    <lineage>
        <taxon>Bacteria</taxon>
        <taxon>Bacillati</taxon>
        <taxon>Actinomycetota</taxon>
        <taxon>Actinomycetes</taxon>
        <taxon>Micrococcales</taxon>
        <taxon>Microbacteriaceae</taxon>
        <taxon>Leifsonia</taxon>
    </lineage>
</organism>
<keyword evidence="5 6" id="KW-0472">Membrane</keyword>
<comment type="subcellular location">
    <subcellularLocation>
        <location evidence="1">Cell membrane</location>
        <topology evidence="1">Multi-pass membrane protein</topology>
    </subcellularLocation>
</comment>
<keyword evidence="4 6" id="KW-1133">Transmembrane helix</keyword>
<evidence type="ECO:0000259" key="7">
    <source>
        <dbReference type="Pfam" id="PF02687"/>
    </source>
</evidence>
<feature type="domain" description="ABC3 transporter permease C-terminal" evidence="7">
    <location>
        <begin position="870"/>
        <end position="980"/>
    </location>
</feature>
<feature type="transmembrane region" description="Helical" evidence="6">
    <location>
        <begin position="276"/>
        <end position="301"/>
    </location>
</feature>
<feature type="transmembrane region" description="Helical" evidence="6">
    <location>
        <begin position="400"/>
        <end position="421"/>
    </location>
</feature>
<dbReference type="PANTHER" id="PTHR30287:SF1">
    <property type="entry name" value="INNER MEMBRANE PROTEIN"/>
    <property type="match status" value="1"/>
</dbReference>
<name>A0A7G6YAD8_9MICO</name>
<dbReference type="InterPro" id="IPR038766">
    <property type="entry name" value="Membrane_comp_ABC_pdt"/>
</dbReference>
<evidence type="ECO:0000313" key="9">
    <source>
        <dbReference type="Proteomes" id="UP000515511"/>
    </source>
</evidence>
<proteinExistence type="predicted"/>
<dbReference type="Proteomes" id="UP000515511">
    <property type="component" value="Chromosome"/>
</dbReference>
<dbReference type="InterPro" id="IPR003838">
    <property type="entry name" value="ABC3_permease_C"/>
</dbReference>
<evidence type="ECO:0000256" key="4">
    <source>
        <dbReference type="ARBA" id="ARBA00022989"/>
    </source>
</evidence>
<evidence type="ECO:0000256" key="5">
    <source>
        <dbReference type="ARBA" id="ARBA00023136"/>
    </source>
</evidence>
<dbReference type="PANTHER" id="PTHR30287">
    <property type="entry name" value="MEMBRANE COMPONENT OF PREDICTED ABC SUPERFAMILY METABOLITE UPTAKE TRANSPORTER"/>
    <property type="match status" value="1"/>
</dbReference>
<keyword evidence="3 6" id="KW-0812">Transmembrane</keyword>
<feature type="transmembrane region" description="Helical" evidence="6">
    <location>
        <begin position="322"/>
        <end position="348"/>
    </location>
</feature>
<dbReference type="GO" id="GO:0005886">
    <property type="term" value="C:plasma membrane"/>
    <property type="evidence" value="ECO:0007669"/>
    <property type="project" value="TreeGrafter"/>
</dbReference>
<feature type="transmembrane region" description="Helical" evidence="6">
    <location>
        <begin position="867"/>
        <end position="889"/>
    </location>
</feature>